<dbReference type="KEGG" id="scq:SCULI_v1c04960"/>
<accession>W6A767</accession>
<evidence type="ECO:0000313" key="2">
    <source>
        <dbReference type="EMBL" id="AHI52837.1"/>
    </source>
</evidence>
<protein>
    <submittedName>
        <fullName evidence="2">Oligoendopeptidase F</fullName>
    </submittedName>
</protein>
<dbReference type="RefSeq" id="WP_025363074.1">
    <property type="nucleotide sequence ID" value="NZ_CP006681.1"/>
</dbReference>
<dbReference type="Proteomes" id="UP000019267">
    <property type="component" value="Chromosome"/>
</dbReference>
<dbReference type="AlphaFoldDB" id="W6A767"/>
<dbReference type="HOGENOM" id="CLU_021290_2_0_14"/>
<gene>
    <name evidence="2" type="primary">pepF1</name>
    <name evidence="2" type="ORF">SCULI_v1c04960</name>
</gene>
<evidence type="ECO:0000259" key="1">
    <source>
        <dbReference type="Pfam" id="PF08439"/>
    </source>
</evidence>
<reference evidence="2 3" key="1">
    <citation type="journal article" date="2014" name="Genome Biol. Evol.">
        <title>Molecular evolution of the substrate utilization strategies and putative virulence factors in mosquito-associated Spiroplasma species.</title>
        <authorList>
            <person name="Chang T.H."/>
            <person name="Lo W.S."/>
            <person name="Ku C."/>
            <person name="Chen L.L."/>
            <person name="Kuo C.H."/>
        </authorList>
    </citation>
    <scope>NUCLEOTIDE SEQUENCE [LARGE SCALE GENOMIC DNA]</scope>
    <source>
        <strain evidence="2">AES-1</strain>
    </source>
</reference>
<dbReference type="Gene3D" id="1.10.1370.20">
    <property type="entry name" value="Oligoendopeptidase f, C-terminal domain"/>
    <property type="match status" value="1"/>
</dbReference>
<proteinExistence type="predicted"/>
<dbReference type="EMBL" id="CP006681">
    <property type="protein sequence ID" value="AHI52837.1"/>
    <property type="molecule type" value="Genomic_DNA"/>
</dbReference>
<dbReference type="Gene3D" id="1.20.140.70">
    <property type="entry name" value="Oligopeptidase f, N-terminal domain"/>
    <property type="match status" value="1"/>
</dbReference>
<keyword evidence="3" id="KW-1185">Reference proteome</keyword>
<organism evidence="2 3">
    <name type="scientific">Spiroplasma culicicola AES-1</name>
    <dbReference type="NCBI Taxonomy" id="1276246"/>
    <lineage>
        <taxon>Bacteria</taxon>
        <taxon>Bacillati</taxon>
        <taxon>Mycoplasmatota</taxon>
        <taxon>Mollicutes</taxon>
        <taxon>Entomoplasmatales</taxon>
        <taxon>Spiroplasmataceae</taxon>
        <taxon>Spiroplasma</taxon>
    </lineage>
</organism>
<name>W6A767_9MOLU</name>
<dbReference type="Pfam" id="PF08439">
    <property type="entry name" value="Peptidase_M3_N"/>
    <property type="match status" value="1"/>
</dbReference>
<dbReference type="InterPro" id="IPR042088">
    <property type="entry name" value="OligoPept_F_C"/>
</dbReference>
<feature type="domain" description="Oligopeptidase F N-terminal" evidence="1">
    <location>
        <begin position="110"/>
        <end position="176"/>
    </location>
</feature>
<sequence>MQNQEIEKKYKWKLEFSFKSKKHFIKKLNKIIKMNMKLLKFEDKFNDFQVFKKFFFKNRKVNKLEEQLAYPFNLLEVEQNNDYLLELNQIYNIKMNDISDKFTWVQENLKNYNKDQFLEFVKNDNDLKNYYKSYVDFYKEIKYLLPEKDRKILAKTNGSSSTIYEMYETLMYKDYKTSKFIFQNQEYKLDNKTYTQILTDSNPIKDQKLRIEYSQAFNKNIFNKRFSFIKLYDALIRENVESYKLIGIKDYFEYFFDDSDFYKPDLETIINATSKYEYLVEKFYLLFKEHFNFDNEFYITDTSLKLSKENNQKITIEKGIEVIKSAFDIFGDEYGQFLEEMLIPGKIDYLEYKYKNSGAFTITNNYFKPLISLNWTNDISSIMTLGHELGHGIHHLYAQKYQPEPFNSFGHLIGEVASTFNELIIMQYLLKTASKETKIWLIQNKIEFLMSNLFSAIKFTKFELNCFEQVHNDKIINELYLDQLIKELNQNSSIQYFDKEFKKYSWINIDHIFEQPFYLYKYSVSISVAFHFFNNFLKTGDITPFIEFLKEGGNLEPKQLFKKYGFDTLNEHSYDSIFQYIDKLIEQLRELIK</sequence>
<dbReference type="PATRIC" id="fig|1276246.3.peg.494"/>
<dbReference type="InterPro" id="IPR013647">
    <property type="entry name" value="OligopepF_N_dom"/>
</dbReference>
<dbReference type="OrthoDB" id="9766487at2"/>
<dbReference type="SUPFAM" id="SSF55486">
    <property type="entry name" value="Metalloproteases ('zincins'), catalytic domain"/>
    <property type="match status" value="1"/>
</dbReference>
<evidence type="ECO:0000313" key="3">
    <source>
        <dbReference type="Proteomes" id="UP000019267"/>
    </source>
</evidence>
<dbReference type="eggNOG" id="COG1164">
    <property type="taxonomic scope" value="Bacteria"/>
</dbReference>
<dbReference type="STRING" id="1276246.SCULI_v1c04960"/>